<evidence type="ECO:0000256" key="5">
    <source>
        <dbReference type="SAM" id="Phobius"/>
    </source>
</evidence>
<dbReference type="GO" id="GO:0016020">
    <property type="term" value="C:membrane"/>
    <property type="evidence" value="ECO:0007669"/>
    <property type="project" value="UniProtKB-SubCell"/>
</dbReference>
<feature type="non-terminal residue" evidence="6">
    <location>
        <position position="1"/>
    </location>
</feature>
<sequence>FSVFVLLLKNWRHLHIATALFSLIVFLLGFWVPESMRWLASQGKVERAKNIANMVAAMNNRPPPNTTALEIFAKE</sequence>
<dbReference type="GO" id="GO:0022857">
    <property type="term" value="F:transmembrane transporter activity"/>
    <property type="evidence" value="ECO:0007669"/>
    <property type="project" value="InterPro"/>
</dbReference>
<evidence type="ECO:0000256" key="2">
    <source>
        <dbReference type="ARBA" id="ARBA00022692"/>
    </source>
</evidence>
<dbReference type="EMBL" id="HACG01009852">
    <property type="protein sequence ID" value="CEK56717.1"/>
    <property type="molecule type" value="Transcribed_RNA"/>
</dbReference>
<evidence type="ECO:0008006" key="7">
    <source>
        <dbReference type="Google" id="ProtNLM"/>
    </source>
</evidence>
<keyword evidence="4 5" id="KW-0472">Membrane</keyword>
<dbReference type="SUPFAM" id="SSF103473">
    <property type="entry name" value="MFS general substrate transporter"/>
    <property type="match status" value="1"/>
</dbReference>
<keyword evidence="3 5" id="KW-1133">Transmembrane helix</keyword>
<dbReference type="InterPro" id="IPR036259">
    <property type="entry name" value="MFS_trans_sf"/>
</dbReference>
<dbReference type="AlphaFoldDB" id="A0A0B6YKJ9"/>
<gene>
    <name evidence="6" type="primary">ORF28348</name>
</gene>
<evidence type="ECO:0000256" key="4">
    <source>
        <dbReference type="ARBA" id="ARBA00023136"/>
    </source>
</evidence>
<evidence type="ECO:0000256" key="3">
    <source>
        <dbReference type="ARBA" id="ARBA00022989"/>
    </source>
</evidence>
<evidence type="ECO:0000313" key="6">
    <source>
        <dbReference type="EMBL" id="CEK56717.1"/>
    </source>
</evidence>
<feature type="non-terminal residue" evidence="6">
    <location>
        <position position="75"/>
    </location>
</feature>
<accession>A0A0B6YKJ9</accession>
<comment type="subcellular location">
    <subcellularLocation>
        <location evidence="1">Membrane</location>
    </subcellularLocation>
</comment>
<protein>
    <recommendedName>
        <fullName evidence="7">Major facilitator superfamily (MFS) profile domain-containing protein</fullName>
    </recommendedName>
</protein>
<evidence type="ECO:0000256" key="1">
    <source>
        <dbReference type="ARBA" id="ARBA00004370"/>
    </source>
</evidence>
<name>A0A0B6YKJ9_9EUPU</name>
<dbReference type="Gene3D" id="1.20.1250.20">
    <property type="entry name" value="MFS general substrate transporter like domains"/>
    <property type="match status" value="1"/>
</dbReference>
<reference evidence="6" key="1">
    <citation type="submission" date="2014-12" db="EMBL/GenBank/DDBJ databases">
        <title>Insight into the proteome of Arion vulgaris.</title>
        <authorList>
            <person name="Aradska J."/>
            <person name="Bulat T."/>
            <person name="Smidak R."/>
            <person name="Sarate P."/>
            <person name="Gangsoo J."/>
            <person name="Sialana F."/>
            <person name="Bilban M."/>
            <person name="Lubec G."/>
        </authorList>
    </citation>
    <scope>NUCLEOTIDE SEQUENCE</scope>
    <source>
        <tissue evidence="6">Skin</tissue>
    </source>
</reference>
<dbReference type="InterPro" id="IPR005828">
    <property type="entry name" value="MFS_sugar_transport-like"/>
</dbReference>
<feature type="transmembrane region" description="Helical" evidence="5">
    <location>
        <begin position="12"/>
        <end position="32"/>
    </location>
</feature>
<proteinExistence type="predicted"/>
<dbReference type="Pfam" id="PF00083">
    <property type="entry name" value="Sugar_tr"/>
    <property type="match status" value="1"/>
</dbReference>
<keyword evidence="2 5" id="KW-0812">Transmembrane</keyword>
<organism evidence="6">
    <name type="scientific">Arion vulgaris</name>
    <dbReference type="NCBI Taxonomy" id="1028688"/>
    <lineage>
        <taxon>Eukaryota</taxon>
        <taxon>Metazoa</taxon>
        <taxon>Spiralia</taxon>
        <taxon>Lophotrochozoa</taxon>
        <taxon>Mollusca</taxon>
        <taxon>Gastropoda</taxon>
        <taxon>Heterobranchia</taxon>
        <taxon>Euthyneura</taxon>
        <taxon>Panpulmonata</taxon>
        <taxon>Eupulmonata</taxon>
        <taxon>Stylommatophora</taxon>
        <taxon>Helicina</taxon>
        <taxon>Arionoidea</taxon>
        <taxon>Arionidae</taxon>
        <taxon>Arion</taxon>
    </lineage>
</organism>